<evidence type="ECO:0000256" key="2">
    <source>
        <dbReference type="ARBA" id="ARBA00022692"/>
    </source>
</evidence>
<feature type="transmembrane region" description="Helical" evidence="5">
    <location>
        <begin position="221"/>
        <end position="239"/>
    </location>
</feature>
<sequence length="278" mass="29644">MAAGYILNLKFHRSWYNWPVNLSSLWIGLLAGAFGGLVGLGGGIIAVPLMSAFLKLSQHQAVATSLVMVVFTGLVGALTYATQGTVDWLAALLIFPSAMLTANWGARFANRLPEWKLKRVFGWYLVVVALSLILKPYIPHVEEPLQGWLRIIPLVFTGAAAGFASGLLGVGGGTITVPIMVLLVGLEQHTAQGTSLLAMVPSALVGSYTHYRHGNLAQAHVPGLVVGILVGAFAGGLVANQLPEFWLRLTFSVVLIWTALRYVGTKPKPAPKEASLEP</sequence>
<proteinExistence type="inferred from homology"/>
<dbReference type="InterPro" id="IPR051598">
    <property type="entry name" value="TSUP/Inactive_protease-like"/>
</dbReference>
<comment type="subcellular location">
    <subcellularLocation>
        <location evidence="5">Cell membrane</location>
        <topology evidence="5">Multi-pass membrane protein</topology>
    </subcellularLocation>
    <subcellularLocation>
        <location evidence="1">Membrane</location>
        <topology evidence="1">Multi-pass membrane protein</topology>
    </subcellularLocation>
</comment>
<gene>
    <name evidence="6" type="ORF">ENS82_03295</name>
</gene>
<dbReference type="EMBL" id="DSWI01000009">
    <property type="protein sequence ID" value="HFG19732.1"/>
    <property type="molecule type" value="Genomic_DNA"/>
</dbReference>
<comment type="similarity">
    <text evidence="5">Belongs to the 4-toluene sulfonate uptake permease (TSUP) (TC 2.A.102) family.</text>
</comment>
<keyword evidence="2 5" id="KW-0812">Transmembrane</keyword>
<keyword evidence="3 5" id="KW-1133">Transmembrane helix</keyword>
<dbReference type="AlphaFoldDB" id="A0A7C3DPI9"/>
<feature type="transmembrane region" description="Helical" evidence="5">
    <location>
        <begin position="88"/>
        <end position="109"/>
    </location>
</feature>
<feature type="transmembrane region" description="Helical" evidence="5">
    <location>
        <begin position="25"/>
        <end position="49"/>
    </location>
</feature>
<feature type="transmembrane region" description="Helical" evidence="5">
    <location>
        <begin position="158"/>
        <end position="186"/>
    </location>
</feature>
<evidence type="ECO:0000256" key="4">
    <source>
        <dbReference type="ARBA" id="ARBA00023136"/>
    </source>
</evidence>
<feature type="transmembrane region" description="Helical" evidence="5">
    <location>
        <begin position="61"/>
        <end position="82"/>
    </location>
</feature>
<dbReference type="Pfam" id="PF01925">
    <property type="entry name" value="TauE"/>
    <property type="match status" value="1"/>
</dbReference>
<evidence type="ECO:0000256" key="3">
    <source>
        <dbReference type="ARBA" id="ARBA00022989"/>
    </source>
</evidence>
<dbReference type="PANTHER" id="PTHR43701">
    <property type="entry name" value="MEMBRANE TRANSPORTER PROTEIN MJ0441-RELATED"/>
    <property type="match status" value="1"/>
</dbReference>
<keyword evidence="5" id="KW-1003">Cell membrane</keyword>
<evidence type="ECO:0000256" key="1">
    <source>
        <dbReference type="ARBA" id="ARBA00004141"/>
    </source>
</evidence>
<accession>A0A7C3DPI9</accession>
<comment type="caution">
    <text evidence="6">The sequence shown here is derived from an EMBL/GenBank/DDBJ whole genome shotgun (WGS) entry which is preliminary data.</text>
</comment>
<reference evidence="6" key="1">
    <citation type="journal article" date="2020" name="mSystems">
        <title>Genome- and Community-Level Interaction Insights into Carbon Utilization and Element Cycling Functions of Hydrothermarchaeota in Hydrothermal Sediment.</title>
        <authorList>
            <person name="Zhou Z."/>
            <person name="Liu Y."/>
            <person name="Xu W."/>
            <person name="Pan J."/>
            <person name="Luo Z.H."/>
            <person name="Li M."/>
        </authorList>
    </citation>
    <scope>NUCLEOTIDE SEQUENCE [LARGE SCALE GENOMIC DNA]</scope>
    <source>
        <strain evidence="6">SpSt-524</strain>
    </source>
</reference>
<dbReference type="InterPro" id="IPR002781">
    <property type="entry name" value="TM_pro_TauE-like"/>
</dbReference>
<dbReference type="GO" id="GO:0005886">
    <property type="term" value="C:plasma membrane"/>
    <property type="evidence" value="ECO:0007669"/>
    <property type="project" value="UniProtKB-SubCell"/>
</dbReference>
<organism evidence="6">
    <name type="scientific">Meiothermus ruber</name>
    <dbReference type="NCBI Taxonomy" id="277"/>
    <lineage>
        <taxon>Bacteria</taxon>
        <taxon>Thermotogati</taxon>
        <taxon>Deinococcota</taxon>
        <taxon>Deinococci</taxon>
        <taxon>Thermales</taxon>
        <taxon>Thermaceae</taxon>
        <taxon>Meiothermus</taxon>
    </lineage>
</organism>
<evidence type="ECO:0000313" key="6">
    <source>
        <dbReference type="EMBL" id="HFG19732.1"/>
    </source>
</evidence>
<evidence type="ECO:0000256" key="5">
    <source>
        <dbReference type="RuleBase" id="RU363041"/>
    </source>
</evidence>
<dbReference type="PANTHER" id="PTHR43701:SF2">
    <property type="entry name" value="MEMBRANE TRANSPORTER PROTEIN YJNA-RELATED"/>
    <property type="match status" value="1"/>
</dbReference>
<name>A0A7C3DPI9_MEIRU</name>
<feature type="transmembrane region" description="Helical" evidence="5">
    <location>
        <begin position="245"/>
        <end position="263"/>
    </location>
</feature>
<protein>
    <recommendedName>
        <fullName evidence="5">Probable membrane transporter protein</fullName>
    </recommendedName>
</protein>
<keyword evidence="4 5" id="KW-0472">Membrane</keyword>
<feature type="transmembrane region" description="Helical" evidence="5">
    <location>
        <begin position="121"/>
        <end position="138"/>
    </location>
</feature>